<name>A0A0U3IFV6_9GAMM</name>
<accession>A0A0U3IFV6</accession>
<keyword evidence="2 3" id="KW-0732">Signal</keyword>
<evidence type="ECO:0000313" key="6">
    <source>
        <dbReference type="Proteomes" id="UP000069015"/>
    </source>
</evidence>
<gene>
    <name evidence="5" type="ORF">AT705_23670</name>
</gene>
<sequence>MREKSLKLVHCVLVVLVLLSASVQAERFSVLVYHGANPPYNYLEKGKQAGIFRDIFDLIAAQTGHEFEFIALSVARGQRLFEAGEIDIEPGVNPSWRQHSKVPGIYSVHYAFSREIVLGREGARPHTSPRSFYHQLIGVVRGYSYGAFERHFGPDKIVVYDNISEKKLLAQLAYARLDYILIGDVVAAYYIAKYPEYRGFTEIYEVSKLPVSMRMQPKHTKLKAEINRALRYLVEQGKIAQVYSKYGIIMPLVTYDMPVPLIDGSVP</sequence>
<dbReference type="EMBL" id="CP013612">
    <property type="protein sequence ID" value="ALU45927.1"/>
    <property type="molecule type" value="Genomic_DNA"/>
</dbReference>
<reference evidence="5 6" key="1">
    <citation type="submission" date="2015-12" db="EMBL/GenBank/DDBJ databases">
        <title>Complete genome sequence of Pseudoalteromonas rubra SCSIO 6842, harboring a conjugative plasmid.</title>
        <authorList>
            <person name="Li B."/>
            <person name="Wang X."/>
        </authorList>
    </citation>
    <scope>NUCLEOTIDE SEQUENCE [LARGE SCALE GENOMIC DNA]</scope>
    <source>
        <strain evidence="5 6">SCSIO 6842</strain>
    </source>
</reference>
<feature type="domain" description="Solute-binding protein family 3/N-terminal" evidence="4">
    <location>
        <begin position="29"/>
        <end position="249"/>
    </location>
</feature>
<evidence type="ECO:0000256" key="1">
    <source>
        <dbReference type="ARBA" id="ARBA00010333"/>
    </source>
</evidence>
<evidence type="ECO:0000256" key="2">
    <source>
        <dbReference type="ARBA" id="ARBA00022729"/>
    </source>
</evidence>
<organism evidence="5 6">
    <name type="scientific">Pseudoalteromonas rubra</name>
    <dbReference type="NCBI Taxonomy" id="43658"/>
    <lineage>
        <taxon>Bacteria</taxon>
        <taxon>Pseudomonadati</taxon>
        <taxon>Pseudomonadota</taxon>
        <taxon>Gammaproteobacteria</taxon>
        <taxon>Alteromonadales</taxon>
        <taxon>Pseudoalteromonadaceae</taxon>
        <taxon>Pseudoalteromonas</taxon>
    </lineage>
</organism>
<dbReference type="AlphaFoldDB" id="A0A0U3IFV6"/>
<evidence type="ECO:0000259" key="4">
    <source>
        <dbReference type="SMART" id="SM00062"/>
    </source>
</evidence>
<evidence type="ECO:0000313" key="5">
    <source>
        <dbReference type="EMBL" id="ALU45927.1"/>
    </source>
</evidence>
<evidence type="ECO:0000256" key="3">
    <source>
        <dbReference type="SAM" id="SignalP"/>
    </source>
</evidence>
<dbReference type="InterPro" id="IPR001638">
    <property type="entry name" value="Solute-binding_3/MltF_N"/>
</dbReference>
<feature type="chain" id="PRO_5006839993" evidence="3">
    <location>
        <begin position="26"/>
        <end position="267"/>
    </location>
</feature>
<dbReference type="SUPFAM" id="SSF53850">
    <property type="entry name" value="Periplasmic binding protein-like II"/>
    <property type="match status" value="1"/>
</dbReference>
<dbReference type="Proteomes" id="UP000069015">
    <property type="component" value="Chromosome 2"/>
</dbReference>
<dbReference type="Pfam" id="PF00497">
    <property type="entry name" value="SBP_bac_3"/>
    <property type="match status" value="1"/>
</dbReference>
<dbReference type="RefSeq" id="WP_058798774.1">
    <property type="nucleotide sequence ID" value="NZ_CP013612.1"/>
</dbReference>
<dbReference type="SMART" id="SM00062">
    <property type="entry name" value="PBPb"/>
    <property type="match status" value="1"/>
</dbReference>
<protein>
    <submittedName>
        <fullName evidence="5">Amino acid ABC transporter substrate-binding protein</fullName>
    </submittedName>
</protein>
<feature type="signal peptide" evidence="3">
    <location>
        <begin position="1"/>
        <end position="25"/>
    </location>
</feature>
<dbReference type="Gene3D" id="3.40.190.10">
    <property type="entry name" value="Periplasmic binding protein-like II"/>
    <property type="match status" value="2"/>
</dbReference>
<dbReference type="KEGG" id="prr:AT705_23670"/>
<comment type="similarity">
    <text evidence="1">Belongs to the bacterial solute-binding protein 3 family.</text>
</comment>
<dbReference type="PANTHER" id="PTHR35936">
    <property type="entry name" value="MEMBRANE-BOUND LYTIC MUREIN TRANSGLYCOSYLASE F"/>
    <property type="match status" value="1"/>
</dbReference>
<proteinExistence type="inferred from homology"/>